<keyword evidence="7" id="KW-1185">Reference proteome</keyword>
<dbReference type="AlphaFoldDB" id="A0AAN7AGG2"/>
<reference evidence="6" key="1">
    <citation type="journal article" date="2023" name="Mol. Phylogenet. Evol.">
        <title>Genome-scale phylogeny and comparative genomics of the fungal order Sordariales.</title>
        <authorList>
            <person name="Hensen N."/>
            <person name="Bonometti L."/>
            <person name="Westerberg I."/>
            <person name="Brannstrom I.O."/>
            <person name="Guillou S."/>
            <person name="Cros-Aarteil S."/>
            <person name="Calhoun S."/>
            <person name="Haridas S."/>
            <person name="Kuo A."/>
            <person name="Mondo S."/>
            <person name="Pangilinan J."/>
            <person name="Riley R."/>
            <person name="LaButti K."/>
            <person name="Andreopoulos B."/>
            <person name="Lipzen A."/>
            <person name="Chen C."/>
            <person name="Yan M."/>
            <person name="Daum C."/>
            <person name="Ng V."/>
            <person name="Clum A."/>
            <person name="Steindorff A."/>
            <person name="Ohm R.A."/>
            <person name="Martin F."/>
            <person name="Silar P."/>
            <person name="Natvig D.O."/>
            <person name="Lalanne C."/>
            <person name="Gautier V."/>
            <person name="Ament-Velasquez S.L."/>
            <person name="Kruys A."/>
            <person name="Hutchinson M.I."/>
            <person name="Powell A.J."/>
            <person name="Barry K."/>
            <person name="Miller A.N."/>
            <person name="Grigoriev I.V."/>
            <person name="Debuchy R."/>
            <person name="Gladieux P."/>
            <person name="Hiltunen Thoren M."/>
            <person name="Johannesson H."/>
        </authorList>
    </citation>
    <scope>NUCLEOTIDE SEQUENCE</scope>
    <source>
        <strain evidence="6">PSN309</strain>
    </source>
</reference>
<evidence type="ECO:0000256" key="3">
    <source>
        <dbReference type="ARBA" id="ARBA00022801"/>
    </source>
</evidence>
<dbReference type="GO" id="GO:0005829">
    <property type="term" value="C:cytosol"/>
    <property type="evidence" value="ECO:0007669"/>
    <property type="project" value="TreeGrafter"/>
</dbReference>
<dbReference type="EMBL" id="MU864470">
    <property type="protein sequence ID" value="KAK4184900.1"/>
    <property type="molecule type" value="Genomic_DNA"/>
</dbReference>
<evidence type="ECO:0000256" key="4">
    <source>
        <dbReference type="ARBA" id="ARBA00022833"/>
    </source>
</evidence>
<keyword evidence="4" id="KW-0862">Zinc</keyword>
<dbReference type="PANTHER" id="PTHR11271">
    <property type="entry name" value="GUANINE DEAMINASE"/>
    <property type="match status" value="1"/>
</dbReference>
<dbReference type="InterPro" id="IPR011059">
    <property type="entry name" value="Metal-dep_hydrolase_composite"/>
</dbReference>
<proteinExistence type="predicted"/>
<dbReference type="InterPro" id="IPR032466">
    <property type="entry name" value="Metal_Hydrolase"/>
</dbReference>
<name>A0AAN7AGG2_9PEZI</name>
<dbReference type="InterPro" id="IPR006680">
    <property type="entry name" value="Amidohydro-rel"/>
</dbReference>
<evidence type="ECO:0000256" key="1">
    <source>
        <dbReference type="ARBA" id="ARBA00001947"/>
    </source>
</evidence>
<dbReference type="SUPFAM" id="SSF51338">
    <property type="entry name" value="Composite domain of metallo-dependent hydrolases"/>
    <property type="match status" value="2"/>
</dbReference>
<comment type="caution">
    <text evidence="6">The sequence shown here is derived from an EMBL/GenBank/DDBJ whole genome shotgun (WGS) entry which is preliminary data.</text>
</comment>
<sequence length="495" mass="53941">MNSTSPSSILFSGGTIIAFNRQTESLEVIRNGSVLVTGDRIASVSSSLPSSIPANTEKVDITDKIITTGFIDTHRHGWQTAFKTLGSNTSLVEYFNRYSEFSVVQQYPLTADDVYYGQLAGLYEALNAGVTTTLDHAHHTWSNETSEAGLKASIDSGARVFWAYAFHDNIPNFPLEEQFANFRDIAAKGVYKNTPTSLGVAYDYFGPNPDIETVNTVIDLLRSSNASVLTTHSVQGPWGADNSPEDLDSFGILNLSTPIVFSHASFITAPGSRLLRQTNQYISITPESEMHYGHGHPTSHLIQDQAALGVDTHFTFSTDILTQARLWLQSARKTFYDNVLETWRVPVTNPMSVNQAFLLATRNGGRALRRDDLGILAVGAKADLVVWDGTSPALLGWNDPVAAVVLHASVGDIEHVVVDGKWKKRDGKIVDVGYKDVKKKFLESAKRIQRLVIGTPSVLPTSGTFQSGFELGFPVRADVVNGTGNGYGVPFLEAP</sequence>
<protein>
    <submittedName>
        <fullName evidence="6">5-methylthioadenosine/S-adenosylhomocysteine deaminase</fullName>
    </submittedName>
</protein>
<evidence type="ECO:0000313" key="7">
    <source>
        <dbReference type="Proteomes" id="UP001302126"/>
    </source>
</evidence>
<organism evidence="6 7">
    <name type="scientific">Podospora australis</name>
    <dbReference type="NCBI Taxonomy" id="1536484"/>
    <lineage>
        <taxon>Eukaryota</taxon>
        <taxon>Fungi</taxon>
        <taxon>Dikarya</taxon>
        <taxon>Ascomycota</taxon>
        <taxon>Pezizomycotina</taxon>
        <taxon>Sordariomycetes</taxon>
        <taxon>Sordariomycetidae</taxon>
        <taxon>Sordariales</taxon>
        <taxon>Podosporaceae</taxon>
        <taxon>Podospora</taxon>
    </lineage>
</organism>
<reference evidence="6" key="2">
    <citation type="submission" date="2023-05" db="EMBL/GenBank/DDBJ databases">
        <authorList>
            <consortium name="Lawrence Berkeley National Laboratory"/>
            <person name="Steindorff A."/>
            <person name="Hensen N."/>
            <person name="Bonometti L."/>
            <person name="Westerberg I."/>
            <person name="Brannstrom I.O."/>
            <person name="Guillou S."/>
            <person name="Cros-Aarteil S."/>
            <person name="Calhoun S."/>
            <person name="Haridas S."/>
            <person name="Kuo A."/>
            <person name="Mondo S."/>
            <person name="Pangilinan J."/>
            <person name="Riley R."/>
            <person name="Labutti K."/>
            <person name="Andreopoulos B."/>
            <person name="Lipzen A."/>
            <person name="Chen C."/>
            <person name="Yanf M."/>
            <person name="Daum C."/>
            <person name="Ng V."/>
            <person name="Clum A."/>
            <person name="Ohm R."/>
            <person name="Martin F."/>
            <person name="Silar P."/>
            <person name="Natvig D."/>
            <person name="Lalanne C."/>
            <person name="Gautier V."/>
            <person name="Ament-Velasquez S.L."/>
            <person name="Kruys A."/>
            <person name="Hutchinson M.I."/>
            <person name="Powell A.J."/>
            <person name="Barry K."/>
            <person name="Miller A.N."/>
            <person name="Grigoriev I.V."/>
            <person name="Debuchy R."/>
            <person name="Gladieux P."/>
            <person name="Thoren M.H."/>
            <person name="Johannesson H."/>
        </authorList>
    </citation>
    <scope>NUCLEOTIDE SEQUENCE</scope>
    <source>
        <strain evidence="6">PSN309</strain>
    </source>
</reference>
<feature type="domain" description="Amidohydrolase-related" evidence="5">
    <location>
        <begin position="311"/>
        <end position="422"/>
    </location>
</feature>
<accession>A0AAN7AGG2</accession>
<evidence type="ECO:0000259" key="5">
    <source>
        <dbReference type="Pfam" id="PF01979"/>
    </source>
</evidence>
<evidence type="ECO:0000313" key="6">
    <source>
        <dbReference type="EMBL" id="KAK4184900.1"/>
    </source>
</evidence>
<dbReference type="PANTHER" id="PTHR11271:SF37">
    <property type="entry name" value="FAMILY PROTEIN, PUTATIVE (AFU_ORTHOLOGUE AFUA_4G00460)-RELATED"/>
    <property type="match status" value="1"/>
</dbReference>
<dbReference type="Gene3D" id="3.20.20.140">
    <property type="entry name" value="Metal-dependent hydrolases"/>
    <property type="match status" value="1"/>
</dbReference>
<evidence type="ECO:0000256" key="2">
    <source>
        <dbReference type="ARBA" id="ARBA00022723"/>
    </source>
</evidence>
<dbReference type="GO" id="GO:0046872">
    <property type="term" value="F:metal ion binding"/>
    <property type="evidence" value="ECO:0007669"/>
    <property type="project" value="UniProtKB-KW"/>
</dbReference>
<dbReference type="SUPFAM" id="SSF51556">
    <property type="entry name" value="Metallo-dependent hydrolases"/>
    <property type="match status" value="1"/>
</dbReference>
<comment type="cofactor">
    <cofactor evidence="1">
        <name>Zn(2+)</name>
        <dbReference type="ChEBI" id="CHEBI:29105"/>
    </cofactor>
</comment>
<dbReference type="Pfam" id="PF01979">
    <property type="entry name" value="Amidohydro_1"/>
    <property type="match status" value="1"/>
</dbReference>
<dbReference type="InterPro" id="IPR051607">
    <property type="entry name" value="Metallo-dep_hydrolases"/>
</dbReference>
<dbReference type="GO" id="GO:0019239">
    <property type="term" value="F:deaminase activity"/>
    <property type="evidence" value="ECO:0007669"/>
    <property type="project" value="TreeGrafter"/>
</dbReference>
<gene>
    <name evidence="6" type="ORF">QBC35DRAFT_390719</name>
</gene>
<dbReference type="Gene3D" id="2.30.40.10">
    <property type="entry name" value="Urease, subunit C, domain 1"/>
    <property type="match status" value="1"/>
</dbReference>
<keyword evidence="3" id="KW-0378">Hydrolase</keyword>
<keyword evidence="2" id="KW-0479">Metal-binding</keyword>
<dbReference type="Proteomes" id="UP001302126">
    <property type="component" value="Unassembled WGS sequence"/>
</dbReference>